<dbReference type="Gene3D" id="3.40.50.300">
    <property type="entry name" value="P-loop containing nucleotide triphosphate hydrolases"/>
    <property type="match status" value="1"/>
</dbReference>
<gene>
    <name evidence="11" type="primary">tmk</name>
    <name evidence="13" type="ORF">EJN90_05415</name>
</gene>
<dbReference type="CDD" id="cd01672">
    <property type="entry name" value="TMPK"/>
    <property type="match status" value="1"/>
</dbReference>
<dbReference type="PROSITE" id="PS01331">
    <property type="entry name" value="THYMIDYLATE_KINASE"/>
    <property type="match status" value="1"/>
</dbReference>
<dbReference type="HAMAP" id="MF_00165">
    <property type="entry name" value="Thymidylate_kinase"/>
    <property type="match status" value="1"/>
</dbReference>
<sequence length="215" mass="24186">MNGIFITLEGPDGSGKTTALQAIAKQLPEYTDKKIVTTREPGGSPIAERIRTIILNPEHTEMDARTEALLYAASRRQHLVEKVIPVLTNGDLVLCDRFVDSSIAYQGYARGIGEEGIFQINDFATEGIQPDLTLYIDIDPEEGINRIQRSEGSRENNRLDQEKLTFHEKVREGYLQLLKKHPNRIVKIDGSQSPEKVAENCIEQILTHFSTNKKL</sequence>
<evidence type="ECO:0000256" key="5">
    <source>
        <dbReference type="ARBA" id="ARBA00022727"/>
    </source>
</evidence>
<comment type="similarity">
    <text evidence="1 11">Belongs to the thymidylate kinase family.</text>
</comment>
<dbReference type="EC" id="2.7.4.9" evidence="2 11"/>
<keyword evidence="7 11" id="KW-0418">Kinase</keyword>
<dbReference type="GO" id="GO:0004798">
    <property type="term" value="F:dTMP kinase activity"/>
    <property type="evidence" value="ECO:0007669"/>
    <property type="project" value="UniProtKB-UniRule"/>
</dbReference>
<evidence type="ECO:0000256" key="6">
    <source>
        <dbReference type="ARBA" id="ARBA00022741"/>
    </source>
</evidence>
<protein>
    <recommendedName>
        <fullName evidence="3 11">Thymidylate kinase</fullName>
        <ecNumber evidence="2 11">2.7.4.9</ecNumber>
    </recommendedName>
    <alternativeName>
        <fullName evidence="11">dTMP kinase</fullName>
    </alternativeName>
</protein>
<dbReference type="OrthoDB" id="9774907at2"/>
<dbReference type="PANTHER" id="PTHR10344">
    <property type="entry name" value="THYMIDYLATE KINASE"/>
    <property type="match status" value="1"/>
</dbReference>
<dbReference type="AlphaFoldDB" id="A0A3Q9BK33"/>
<dbReference type="InterPro" id="IPR018095">
    <property type="entry name" value="Thymidylate_kin_CS"/>
</dbReference>
<dbReference type="InterPro" id="IPR027417">
    <property type="entry name" value="P-loop_NTPase"/>
</dbReference>
<evidence type="ECO:0000256" key="10">
    <source>
        <dbReference type="ARBA" id="ARBA00057735"/>
    </source>
</evidence>
<accession>A0A3Q9BK33</accession>
<feature type="binding site" evidence="11">
    <location>
        <begin position="10"/>
        <end position="17"/>
    </location>
    <ligand>
        <name>ATP</name>
        <dbReference type="ChEBI" id="CHEBI:30616"/>
    </ligand>
</feature>
<dbReference type="GO" id="GO:0005524">
    <property type="term" value="F:ATP binding"/>
    <property type="evidence" value="ECO:0007669"/>
    <property type="project" value="UniProtKB-UniRule"/>
</dbReference>
<keyword evidence="6 11" id="KW-0547">Nucleotide-binding</keyword>
<keyword evidence="8 11" id="KW-0067">ATP-binding</keyword>
<feature type="domain" description="Thymidylate kinase-like" evidence="12">
    <location>
        <begin position="8"/>
        <end position="199"/>
    </location>
</feature>
<dbReference type="NCBIfam" id="TIGR00041">
    <property type="entry name" value="DTMP_kinase"/>
    <property type="match status" value="1"/>
</dbReference>
<dbReference type="SUPFAM" id="SSF52540">
    <property type="entry name" value="P-loop containing nucleoside triphosphate hydrolases"/>
    <property type="match status" value="1"/>
</dbReference>
<dbReference type="GO" id="GO:0006233">
    <property type="term" value="P:dTDP biosynthetic process"/>
    <property type="evidence" value="ECO:0007669"/>
    <property type="project" value="InterPro"/>
</dbReference>
<comment type="function">
    <text evidence="10 11">Phosphorylation of dTMP to form dTDP in both de novo and salvage pathways of dTTP synthesis.</text>
</comment>
<evidence type="ECO:0000256" key="1">
    <source>
        <dbReference type="ARBA" id="ARBA00009776"/>
    </source>
</evidence>
<evidence type="ECO:0000259" key="12">
    <source>
        <dbReference type="Pfam" id="PF02223"/>
    </source>
</evidence>
<reference evidence="14" key="1">
    <citation type="submission" date="2018-12" db="EMBL/GenBank/DDBJ databases">
        <title>Complete genome sequencing of Jeotgalibaca sp. H21T32.</title>
        <authorList>
            <person name="Bae J.-W."/>
            <person name="Lee S.-Y."/>
        </authorList>
    </citation>
    <scope>NUCLEOTIDE SEQUENCE [LARGE SCALE GENOMIC DNA]</scope>
    <source>
        <strain evidence="14">H21T32</strain>
    </source>
</reference>
<dbReference type="FunFam" id="3.40.50.300:FF:000225">
    <property type="entry name" value="Thymidylate kinase"/>
    <property type="match status" value="1"/>
</dbReference>
<dbReference type="KEGG" id="jeh:EJN90_05415"/>
<dbReference type="GO" id="GO:0005829">
    <property type="term" value="C:cytosol"/>
    <property type="evidence" value="ECO:0007669"/>
    <property type="project" value="TreeGrafter"/>
</dbReference>
<dbReference type="EMBL" id="CP034465">
    <property type="protein sequence ID" value="AZP04153.1"/>
    <property type="molecule type" value="Genomic_DNA"/>
</dbReference>
<dbReference type="RefSeq" id="WP_126109290.1">
    <property type="nucleotide sequence ID" value="NZ_CP034465.1"/>
</dbReference>
<dbReference type="GO" id="GO:0006235">
    <property type="term" value="P:dTTP biosynthetic process"/>
    <property type="evidence" value="ECO:0007669"/>
    <property type="project" value="UniProtKB-UniRule"/>
</dbReference>
<dbReference type="GO" id="GO:0006227">
    <property type="term" value="P:dUDP biosynthetic process"/>
    <property type="evidence" value="ECO:0007669"/>
    <property type="project" value="TreeGrafter"/>
</dbReference>
<dbReference type="InterPro" id="IPR018094">
    <property type="entry name" value="Thymidylate_kinase"/>
</dbReference>
<evidence type="ECO:0000256" key="4">
    <source>
        <dbReference type="ARBA" id="ARBA00022679"/>
    </source>
</evidence>
<evidence type="ECO:0000313" key="14">
    <source>
        <dbReference type="Proteomes" id="UP000273326"/>
    </source>
</evidence>
<dbReference type="InterPro" id="IPR039430">
    <property type="entry name" value="Thymidylate_kin-like_dom"/>
</dbReference>
<evidence type="ECO:0000256" key="11">
    <source>
        <dbReference type="HAMAP-Rule" id="MF_00165"/>
    </source>
</evidence>
<evidence type="ECO:0000256" key="9">
    <source>
        <dbReference type="ARBA" id="ARBA00048743"/>
    </source>
</evidence>
<evidence type="ECO:0000313" key="13">
    <source>
        <dbReference type="EMBL" id="AZP04153.1"/>
    </source>
</evidence>
<evidence type="ECO:0000256" key="8">
    <source>
        <dbReference type="ARBA" id="ARBA00022840"/>
    </source>
</evidence>
<evidence type="ECO:0000256" key="3">
    <source>
        <dbReference type="ARBA" id="ARBA00017144"/>
    </source>
</evidence>
<keyword evidence="14" id="KW-1185">Reference proteome</keyword>
<evidence type="ECO:0000256" key="7">
    <source>
        <dbReference type="ARBA" id="ARBA00022777"/>
    </source>
</evidence>
<dbReference type="PANTHER" id="PTHR10344:SF4">
    <property type="entry name" value="UMP-CMP KINASE 2, MITOCHONDRIAL"/>
    <property type="match status" value="1"/>
</dbReference>
<proteinExistence type="inferred from homology"/>
<comment type="catalytic activity">
    <reaction evidence="9 11">
        <text>dTMP + ATP = dTDP + ADP</text>
        <dbReference type="Rhea" id="RHEA:13517"/>
        <dbReference type="ChEBI" id="CHEBI:30616"/>
        <dbReference type="ChEBI" id="CHEBI:58369"/>
        <dbReference type="ChEBI" id="CHEBI:63528"/>
        <dbReference type="ChEBI" id="CHEBI:456216"/>
        <dbReference type="EC" id="2.7.4.9"/>
    </reaction>
</comment>
<name>A0A3Q9BK33_9LACT</name>
<dbReference type="Proteomes" id="UP000273326">
    <property type="component" value="Chromosome"/>
</dbReference>
<keyword evidence="4 11" id="KW-0808">Transferase</keyword>
<organism evidence="13 14">
    <name type="scientific">Jeotgalibaca ciconiae</name>
    <dbReference type="NCBI Taxonomy" id="2496265"/>
    <lineage>
        <taxon>Bacteria</taxon>
        <taxon>Bacillati</taxon>
        <taxon>Bacillota</taxon>
        <taxon>Bacilli</taxon>
        <taxon>Lactobacillales</taxon>
        <taxon>Carnobacteriaceae</taxon>
        <taxon>Jeotgalibaca</taxon>
    </lineage>
</organism>
<dbReference type="Pfam" id="PF02223">
    <property type="entry name" value="Thymidylate_kin"/>
    <property type="match status" value="1"/>
</dbReference>
<keyword evidence="5 11" id="KW-0545">Nucleotide biosynthesis</keyword>
<evidence type="ECO:0000256" key="2">
    <source>
        <dbReference type="ARBA" id="ARBA00012980"/>
    </source>
</evidence>